<organism evidence="3 4">
    <name type="scientific">Paratrimastix pyriformis</name>
    <dbReference type="NCBI Taxonomy" id="342808"/>
    <lineage>
        <taxon>Eukaryota</taxon>
        <taxon>Metamonada</taxon>
        <taxon>Preaxostyla</taxon>
        <taxon>Paratrimastigidae</taxon>
        <taxon>Paratrimastix</taxon>
    </lineage>
</organism>
<keyword evidence="3" id="KW-0378">Hydrolase</keyword>
<sequence length="394" mass="43051">MSAPQETDVIIDTDVGADDAQAVALALYATTVPAYQFHLSAITTVHGNVSCDQATENLAKLLDYFHRTDIPFYKGASTPLDGGSPLSAEYAHGKSGLGDACTTHLTTPPTVSARAGSAHQALVDMIMARPNHYTLVTLGPLTNVALALRSEPRLAQAVKQLVVIGGAPSGRGNITTVAEFNVMGDPEAAREVFAAMTAECCTLVSWDLILDTAVPFSWMDAAWLSQPTPCGTLMRSISRVHCELYRTQSPWAWGRTGYPFGDPLAVLLLLRPDAVRRQRAVRLGVETRGELTRGMTVMECRLVDRLAPMAREHCPGVCQLPRENVMVVEELDRAVVQQVMLNLDFPFFRGGVLNYAGYYIMSSTRVSLVIVFRKTIKIEGKKNYWQEQSSRGGY</sequence>
<gene>
    <name evidence="3" type="ORF">PAPYR_1022</name>
</gene>
<reference evidence="3" key="1">
    <citation type="journal article" date="2022" name="bioRxiv">
        <title>Genomics of Preaxostyla Flagellates Illuminates Evolutionary Transitions and the Path Towards Mitochondrial Loss.</title>
        <authorList>
            <person name="Novak L.V.F."/>
            <person name="Treitli S.C."/>
            <person name="Pyrih J."/>
            <person name="Halakuc P."/>
            <person name="Pipaliya S.V."/>
            <person name="Vacek V."/>
            <person name="Brzon O."/>
            <person name="Soukal P."/>
            <person name="Eme L."/>
            <person name="Dacks J.B."/>
            <person name="Karnkowska A."/>
            <person name="Elias M."/>
            <person name="Hampl V."/>
        </authorList>
    </citation>
    <scope>NUCLEOTIDE SEQUENCE</scope>
    <source>
        <strain evidence="3">RCP-MX</strain>
    </source>
</reference>
<keyword evidence="4" id="KW-1185">Reference proteome</keyword>
<comment type="caution">
    <text evidence="3">The sequence shown here is derived from an EMBL/GenBank/DDBJ whole genome shotgun (WGS) entry which is preliminary data.</text>
</comment>
<dbReference type="PANTHER" id="PTHR46190">
    <property type="entry name" value="SI:CH211-201H21.5-RELATED"/>
    <property type="match status" value="1"/>
</dbReference>
<evidence type="ECO:0000313" key="3">
    <source>
        <dbReference type="EMBL" id="KAJ4462393.1"/>
    </source>
</evidence>
<dbReference type="GO" id="GO:0016787">
    <property type="term" value="F:hydrolase activity"/>
    <property type="evidence" value="ECO:0007669"/>
    <property type="project" value="UniProtKB-KW"/>
</dbReference>
<dbReference type="InterPro" id="IPR036452">
    <property type="entry name" value="Ribo_hydro-like"/>
</dbReference>
<dbReference type="InterPro" id="IPR052775">
    <property type="entry name" value="IUN_hydrolase"/>
</dbReference>
<dbReference type="SUPFAM" id="SSF53590">
    <property type="entry name" value="Nucleoside hydrolase"/>
    <property type="match status" value="1"/>
</dbReference>
<dbReference type="Pfam" id="PF01156">
    <property type="entry name" value="IU_nuc_hydro"/>
    <property type="match status" value="1"/>
</dbReference>
<evidence type="ECO:0000259" key="2">
    <source>
        <dbReference type="Pfam" id="PF01156"/>
    </source>
</evidence>
<dbReference type="EMBL" id="JAPMOS010000003">
    <property type="protein sequence ID" value="KAJ4462393.1"/>
    <property type="molecule type" value="Genomic_DNA"/>
</dbReference>
<comment type="similarity">
    <text evidence="1">Belongs to the IUNH family.</text>
</comment>
<dbReference type="PANTHER" id="PTHR46190:SF1">
    <property type="entry name" value="SI:CH211-201H21.5"/>
    <property type="match status" value="1"/>
</dbReference>
<dbReference type="Gene3D" id="3.90.245.10">
    <property type="entry name" value="Ribonucleoside hydrolase-like"/>
    <property type="match status" value="1"/>
</dbReference>
<feature type="domain" description="Inosine/uridine-preferring nucleoside hydrolase" evidence="2">
    <location>
        <begin position="9"/>
        <end position="336"/>
    </location>
</feature>
<name>A0ABQ8UVH1_9EUKA</name>
<evidence type="ECO:0000313" key="4">
    <source>
        <dbReference type="Proteomes" id="UP001141327"/>
    </source>
</evidence>
<proteinExistence type="inferred from homology"/>
<protein>
    <submittedName>
        <fullName evidence="3">Nucleoside hydrolase</fullName>
    </submittedName>
</protein>
<dbReference type="InterPro" id="IPR001910">
    <property type="entry name" value="Inosine/uridine_hydrolase_dom"/>
</dbReference>
<accession>A0ABQ8UVH1</accession>
<evidence type="ECO:0000256" key="1">
    <source>
        <dbReference type="ARBA" id="ARBA00009176"/>
    </source>
</evidence>
<dbReference type="Proteomes" id="UP001141327">
    <property type="component" value="Unassembled WGS sequence"/>
</dbReference>